<keyword evidence="2" id="KW-1185">Reference proteome</keyword>
<evidence type="ECO:0000313" key="1">
    <source>
        <dbReference type="EMBL" id="KAE8099888.1"/>
    </source>
</evidence>
<protein>
    <submittedName>
        <fullName evidence="1">Uncharacterized protein</fullName>
    </submittedName>
</protein>
<name>A0A5N6RKL8_9ROSI</name>
<accession>A0A5N6RKL8</accession>
<dbReference type="AlphaFoldDB" id="A0A5N6RKL8"/>
<organism evidence="1 2">
    <name type="scientific">Carpinus fangiana</name>
    <dbReference type="NCBI Taxonomy" id="176857"/>
    <lineage>
        <taxon>Eukaryota</taxon>
        <taxon>Viridiplantae</taxon>
        <taxon>Streptophyta</taxon>
        <taxon>Embryophyta</taxon>
        <taxon>Tracheophyta</taxon>
        <taxon>Spermatophyta</taxon>
        <taxon>Magnoliopsida</taxon>
        <taxon>eudicotyledons</taxon>
        <taxon>Gunneridae</taxon>
        <taxon>Pentapetalae</taxon>
        <taxon>rosids</taxon>
        <taxon>fabids</taxon>
        <taxon>Fagales</taxon>
        <taxon>Betulaceae</taxon>
        <taxon>Carpinus</taxon>
    </lineage>
</organism>
<gene>
    <name evidence="1" type="ORF">FH972_017832</name>
</gene>
<proteinExistence type="predicted"/>
<dbReference type="EMBL" id="CM017327">
    <property type="protein sequence ID" value="KAE8099888.1"/>
    <property type="molecule type" value="Genomic_DNA"/>
</dbReference>
<dbReference type="Proteomes" id="UP000327013">
    <property type="component" value="Chromosome 7"/>
</dbReference>
<sequence length="95" mass="10191">MEMHQWHLMRIFLDMGGNKEGGNGLNLNGLGSGGSNGLFRSPSTQPKATYTGPVMANVEKTMLASMGLKKERREIASGICGREISEDGNIAELGH</sequence>
<evidence type="ECO:0000313" key="2">
    <source>
        <dbReference type="Proteomes" id="UP000327013"/>
    </source>
</evidence>
<reference evidence="1 2" key="1">
    <citation type="submission" date="2019-06" db="EMBL/GenBank/DDBJ databases">
        <title>A chromosomal-level reference genome of Carpinus fangiana (Coryloideae, Betulaceae).</title>
        <authorList>
            <person name="Yang X."/>
            <person name="Wang Z."/>
            <person name="Zhang L."/>
            <person name="Hao G."/>
            <person name="Liu J."/>
            <person name="Yang Y."/>
        </authorList>
    </citation>
    <scope>NUCLEOTIDE SEQUENCE [LARGE SCALE GENOMIC DNA]</scope>
    <source>
        <strain evidence="1">Cfa_2016G</strain>
        <tissue evidence="1">Leaf</tissue>
    </source>
</reference>